<protein>
    <submittedName>
        <fullName evidence="1">Uncharacterized protein</fullName>
    </submittedName>
</protein>
<dbReference type="EMBL" id="CM023471">
    <property type="protein sequence ID" value="KAH7965069.1"/>
    <property type="molecule type" value="Genomic_DNA"/>
</dbReference>
<keyword evidence="2" id="KW-1185">Reference proteome</keyword>
<organism evidence="1 2">
    <name type="scientific">Dermacentor silvarum</name>
    <name type="common">Tick</name>
    <dbReference type="NCBI Taxonomy" id="543639"/>
    <lineage>
        <taxon>Eukaryota</taxon>
        <taxon>Metazoa</taxon>
        <taxon>Ecdysozoa</taxon>
        <taxon>Arthropoda</taxon>
        <taxon>Chelicerata</taxon>
        <taxon>Arachnida</taxon>
        <taxon>Acari</taxon>
        <taxon>Parasitiformes</taxon>
        <taxon>Ixodida</taxon>
        <taxon>Ixodoidea</taxon>
        <taxon>Ixodidae</taxon>
        <taxon>Rhipicephalinae</taxon>
        <taxon>Dermacentor</taxon>
    </lineage>
</organism>
<name>A0ACB8DA11_DERSI</name>
<reference evidence="1" key="1">
    <citation type="submission" date="2020-05" db="EMBL/GenBank/DDBJ databases">
        <title>Large-scale comparative analyses of tick genomes elucidate their genetic diversity and vector capacities.</title>
        <authorList>
            <person name="Jia N."/>
            <person name="Wang J."/>
            <person name="Shi W."/>
            <person name="Du L."/>
            <person name="Sun Y."/>
            <person name="Zhan W."/>
            <person name="Jiang J."/>
            <person name="Wang Q."/>
            <person name="Zhang B."/>
            <person name="Ji P."/>
            <person name="Sakyi L.B."/>
            <person name="Cui X."/>
            <person name="Yuan T."/>
            <person name="Jiang B."/>
            <person name="Yang W."/>
            <person name="Lam T.T.-Y."/>
            <person name="Chang Q."/>
            <person name="Ding S."/>
            <person name="Wang X."/>
            <person name="Zhu J."/>
            <person name="Ruan X."/>
            <person name="Zhao L."/>
            <person name="Wei J."/>
            <person name="Que T."/>
            <person name="Du C."/>
            <person name="Cheng J."/>
            <person name="Dai P."/>
            <person name="Han X."/>
            <person name="Huang E."/>
            <person name="Gao Y."/>
            <person name="Liu J."/>
            <person name="Shao H."/>
            <person name="Ye R."/>
            <person name="Li L."/>
            <person name="Wei W."/>
            <person name="Wang X."/>
            <person name="Wang C."/>
            <person name="Yang T."/>
            <person name="Huo Q."/>
            <person name="Li W."/>
            <person name="Guo W."/>
            <person name="Chen H."/>
            <person name="Zhou L."/>
            <person name="Ni X."/>
            <person name="Tian J."/>
            <person name="Zhou Y."/>
            <person name="Sheng Y."/>
            <person name="Liu T."/>
            <person name="Pan Y."/>
            <person name="Xia L."/>
            <person name="Li J."/>
            <person name="Zhao F."/>
            <person name="Cao W."/>
        </authorList>
    </citation>
    <scope>NUCLEOTIDE SEQUENCE</scope>
    <source>
        <strain evidence="1">Dsil-2018</strain>
    </source>
</reference>
<dbReference type="Proteomes" id="UP000821865">
    <property type="component" value="Chromosome 2"/>
</dbReference>
<proteinExistence type="predicted"/>
<evidence type="ECO:0000313" key="2">
    <source>
        <dbReference type="Proteomes" id="UP000821865"/>
    </source>
</evidence>
<comment type="caution">
    <text evidence="1">The sequence shown here is derived from an EMBL/GenBank/DDBJ whole genome shotgun (WGS) entry which is preliminary data.</text>
</comment>
<accession>A0ACB8DA11</accession>
<sequence length="67" mass="7438">MPASIENSRVTVTMYAQAPRPIFAPAVEHSIRKKTLLVLPSAFCVRALILPARDREKDDTFTSHGKS</sequence>
<evidence type="ECO:0000313" key="1">
    <source>
        <dbReference type="EMBL" id="KAH7965069.1"/>
    </source>
</evidence>
<gene>
    <name evidence="1" type="ORF">HPB49_003282</name>
</gene>